<protein>
    <recommendedName>
        <fullName evidence="8">Cytidylate kinase</fullName>
        <shortName evidence="8">CK</shortName>
        <ecNumber evidence="8">2.7.4.25</ecNumber>
    </recommendedName>
    <alternativeName>
        <fullName evidence="8">Cytidine monophosphate kinase</fullName>
        <shortName evidence="8">CMP kinase</shortName>
    </alternativeName>
</protein>
<dbReference type="InterPro" id="IPR027417">
    <property type="entry name" value="P-loop_NTPase"/>
</dbReference>
<feature type="domain" description="Cytidylate kinase" evidence="9">
    <location>
        <begin position="5"/>
        <end position="217"/>
    </location>
</feature>
<comment type="subcellular location">
    <subcellularLocation>
        <location evidence="8">Cytoplasm</location>
    </subcellularLocation>
</comment>
<evidence type="ECO:0000256" key="4">
    <source>
        <dbReference type="ARBA" id="ARBA00022777"/>
    </source>
</evidence>
<evidence type="ECO:0000256" key="1">
    <source>
        <dbReference type="ARBA" id="ARBA00009427"/>
    </source>
</evidence>
<organism evidence="10 11">
    <name type="scientific">Blautia segnis</name>
    <dbReference type="NCBI Taxonomy" id="2763030"/>
    <lineage>
        <taxon>Bacteria</taxon>
        <taxon>Bacillati</taxon>
        <taxon>Bacillota</taxon>
        <taxon>Clostridia</taxon>
        <taxon>Lachnospirales</taxon>
        <taxon>Lachnospiraceae</taxon>
        <taxon>Blautia</taxon>
    </lineage>
</organism>
<comment type="catalytic activity">
    <reaction evidence="6 8">
        <text>dCMP + ATP = dCDP + ADP</text>
        <dbReference type="Rhea" id="RHEA:25094"/>
        <dbReference type="ChEBI" id="CHEBI:30616"/>
        <dbReference type="ChEBI" id="CHEBI:57566"/>
        <dbReference type="ChEBI" id="CHEBI:58593"/>
        <dbReference type="ChEBI" id="CHEBI:456216"/>
        <dbReference type="EC" id="2.7.4.25"/>
    </reaction>
</comment>
<accession>A0A8I0ADR2</accession>
<dbReference type="EC" id="2.7.4.25" evidence="8"/>
<dbReference type="InterPro" id="IPR003136">
    <property type="entry name" value="Cytidylate_kin"/>
</dbReference>
<dbReference type="HAMAP" id="MF_00238">
    <property type="entry name" value="Cytidyl_kinase_type1"/>
    <property type="match status" value="1"/>
</dbReference>
<gene>
    <name evidence="8" type="primary">cmk</name>
    <name evidence="10" type="ORF">H8S54_06595</name>
</gene>
<keyword evidence="5 8" id="KW-0067">ATP-binding</keyword>
<dbReference type="SUPFAM" id="SSF52540">
    <property type="entry name" value="P-loop containing nucleoside triphosphate hydrolases"/>
    <property type="match status" value="1"/>
</dbReference>
<dbReference type="RefSeq" id="WP_021924436.1">
    <property type="nucleotide sequence ID" value="NZ_JACOOT010000014.1"/>
</dbReference>
<keyword evidence="4 8" id="KW-0418">Kinase</keyword>
<comment type="catalytic activity">
    <reaction evidence="7 8">
        <text>CMP + ATP = CDP + ADP</text>
        <dbReference type="Rhea" id="RHEA:11600"/>
        <dbReference type="ChEBI" id="CHEBI:30616"/>
        <dbReference type="ChEBI" id="CHEBI:58069"/>
        <dbReference type="ChEBI" id="CHEBI:60377"/>
        <dbReference type="ChEBI" id="CHEBI:456216"/>
        <dbReference type="EC" id="2.7.4.25"/>
    </reaction>
</comment>
<dbReference type="AlphaFoldDB" id="A0A8I0ADR2"/>
<dbReference type="Proteomes" id="UP000652847">
    <property type="component" value="Unassembled WGS sequence"/>
</dbReference>
<name>A0A8I0ADR2_9FIRM</name>
<dbReference type="PANTHER" id="PTHR21299">
    <property type="entry name" value="CYTIDYLATE KINASE/PANTOATE-BETA-ALANINE LIGASE"/>
    <property type="match status" value="1"/>
</dbReference>
<sequence>MGCNIAIDGPAGAGKSTIAKRVAKELSFIYVDTGAMYRAVALYLQKKGIDGTDSQAVADHCQEAEVSIRYEDGEQLVILNGENVNACIRTEEVGNMASKTSANPAVRAHLLNLQRNLAEKNNVVMDGRDIGTIVLPDAQVKIFLTASVETRANRRYEEYLAKGEKADLEDIKKDIEIRDHQDMTREISPLRQAEDAVLVDSSNMNIEEVVAAILGIYRDKVE</sequence>
<proteinExistence type="inferred from homology"/>
<evidence type="ECO:0000313" key="10">
    <source>
        <dbReference type="EMBL" id="MBC5650787.1"/>
    </source>
</evidence>
<dbReference type="PANTHER" id="PTHR21299:SF2">
    <property type="entry name" value="CYTIDYLATE KINASE"/>
    <property type="match status" value="1"/>
</dbReference>
<evidence type="ECO:0000259" key="9">
    <source>
        <dbReference type="Pfam" id="PF02224"/>
    </source>
</evidence>
<dbReference type="GO" id="GO:0036431">
    <property type="term" value="F:dCMP kinase activity"/>
    <property type="evidence" value="ECO:0007669"/>
    <property type="project" value="InterPro"/>
</dbReference>
<evidence type="ECO:0000256" key="5">
    <source>
        <dbReference type="ARBA" id="ARBA00022840"/>
    </source>
</evidence>
<reference evidence="10 11" key="1">
    <citation type="submission" date="2020-08" db="EMBL/GenBank/DDBJ databases">
        <title>Genome public.</title>
        <authorList>
            <person name="Liu C."/>
            <person name="Sun Q."/>
        </authorList>
    </citation>
    <scope>NUCLEOTIDE SEQUENCE [LARGE SCALE GENOMIC DNA]</scope>
    <source>
        <strain evidence="10 11">BX17</strain>
    </source>
</reference>
<dbReference type="Gene3D" id="3.40.50.300">
    <property type="entry name" value="P-loop containing nucleotide triphosphate hydrolases"/>
    <property type="match status" value="1"/>
</dbReference>
<dbReference type="GO" id="GO:0006220">
    <property type="term" value="P:pyrimidine nucleotide metabolic process"/>
    <property type="evidence" value="ECO:0007669"/>
    <property type="project" value="UniProtKB-UniRule"/>
</dbReference>
<dbReference type="GO" id="GO:0005829">
    <property type="term" value="C:cytosol"/>
    <property type="evidence" value="ECO:0007669"/>
    <property type="project" value="TreeGrafter"/>
</dbReference>
<dbReference type="GO" id="GO:0005524">
    <property type="term" value="F:ATP binding"/>
    <property type="evidence" value="ECO:0007669"/>
    <property type="project" value="UniProtKB-UniRule"/>
</dbReference>
<dbReference type="NCBIfam" id="TIGR00017">
    <property type="entry name" value="cmk"/>
    <property type="match status" value="1"/>
</dbReference>
<keyword evidence="2 8" id="KW-0808">Transferase</keyword>
<dbReference type="GO" id="GO:0015949">
    <property type="term" value="P:nucleobase-containing small molecule interconversion"/>
    <property type="evidence" value="ECO:0007669"/>
    <property type="project" value="TreeGrafter"/>
</dbReference>
<dbReference type="InterPro" id="IPR011994">
    <property type="entry name" value="Cytidylate_kinase_dom"/>
</dbReference>
<feature type="binding site" evidence="8">
    <location>
        <begin position="9"/>
        <end position="17"/>
    </location>
    <ligand>
        <name>ATP</name>
        <dbReference type="ChEBI" id="CHEBI:30616"/>
    </ligand>
</feature>
<comment type="similarity">
    <text evidence="1 8">Belongs to the cytidylate kinase family. Type 1 subfamily.</text>
</comment>
<evidence type="ECO:0000256" key="6">
    <source>
        <dbReference type="ARBA" id="ARBA00047615"/>
    </source>
</evidence>
<evidence type="ECO:0000256" key="3">
    <source>
        <dbReference type="ARBA" id="ARBA00022741"/>
    </source>
</evidence>
<keyword evidence="3 8" id="KW-0547">Nucleotide-binding</keyword>
<dbReference type="CDD" id="cd02020">
    <property type="entry name" value="CMPK"/>
    <property type="match status" value="1"/>
</dbReference>
<evidence type="ECO:0000256" key="8">
    <source>
        <dbReference type="HAMAP-Rule" id="MF_00238"/>
    </source>
</evidence>
<comment type="caution">
    <text evidence="10">The sequence shown here is derived from an EMBL/GenBank/DDBJ whole genome shotgun (WGS) entry which is preliminary data.</text>
</comment>
<evidence type="ECO:0000256" key="7">
    <source>
        <dbReference type="ARBA" id="ARBA00048478"/>
    </source>
</evidence>
<evidence type="ECO:0000313" key="11">
    <source>
        <dbReference type="Proteomes" id="UP000652847"/>
    </source>
</evidence>
<evidence type="ECO:0000256" key="2">
    <source>
        <dbReference type="ARBA" id="ARBA00022679"/>
    </source>
</evidence>
<dbReference type="Pfam" id="PF02224">
    <property type="entry name" value="Cytidylate_kin"/>
    <property type="match status" value="1"/>
</dbReference>
<keyword evidence="8" id="KW-0963">Cytoplasm</keyword>
<keyword evidence="11" id="KW-1185">Reference proteome</keyword>
<dbReference type="EMBL" id="JACOOT010000014">
    <property type="protein sequence ID" value="MBC5650787.1"/>
    <property type="molecule type" value="Genomic_DNA"/>
</dbReference>